<dbReference type="Pfam" id="PF01476">
    <property type="entry name" value="LysM"/>
    <property type="match status" value="1"/>
</dbReference>
<keyword evidence="1" id="KW-0812">Transmembrane</keyword>
<dbReference type="SUPFAM" id="SSF54106">
    <property type="entry name" value="LysM domain"/>
    <property type="match status" value="1"/>
</dbReference>
<protein>
    <submittedName>
        <fullName evidence="3">LysM domain-containing protein</fullName>
    </submittedName>
</protein>
<organism evidence="3 4">
    <name type="scientific">Atopobium minutum</name>
    <dbReference type="NCBI Taxonomy" id="1381"/>
    <lineage>
        <taxon>Bacteria</taxon>
        <taxon>Bacillati</taxon>
        <taxon>Actinomycetota</taxon>
        <taxon>Coriobacteriia</taxon>
        <taxon>Coriobacteriales</taxon>
        <taxon>Atopobiaceae</taxon>
        <taxon>Atopobium</taxon>
    </lineage>
</organism>
<evidence type="ECO:0000259" key="2">
    <source>
        <dbReference type="PROSITE" id="PS51782"/>
    </source>
</evidence>
<feature type="transmembrane region" description="Helical" evidence="1">
    <location>
        <begin position="58"/>
        <end position="77"/>
    </location>
</feature>
<dbReference type="EMBL" id="FNSH01000001">
    <property type="protein sequence ID" value="SEB41698.1"/>
    <property type="molecule type" value="Genomic_DNA"/>
</dbReference>
<comment type="caution">
    <text evidence="3">The sequence shown here is derived from an EMBL/GenBank/DDBJ whole genome shotgun (WGS) entry which is preliminary data.</text>
</comment>
<proteinExistence type="predicted"/>
<feature type="domain" description="LysM" evidence="2">
    <location>
        <begin position="95"/>
        <end position="145"/>
    </location>
</feature>
<dbReference type="Proteomes" id="UP000183687">
    <property type="component" value="Unassembled WGS sequence"/>
</dbReference>
<dbReference type="InterPro" id="IPR036779">
    <property type="entry name" value="LysM_dom_sf"/>
</dbReference>
<evidence type="ECO:0000313" key="3">
    <source>
        <dbReference type="EMBL" id="SEB41698.1"/>
    </source>
</evidence>
<reference evidence="3 4" key="1">
    <citation type="submission" date="2016-10" db="EMBL/GenBank/DDBJ databases">
        <authorList>
            <person name="Varghese N."/>
            <person name="Submissions S."/>
        </authorList>
    </citation>
    <scope>NUCLEOTIDE SEQUENCE [LARGE SCALE GENOMIC DNA]</scope>
    <source>
        <strain evidence="3 4">DSM 20586</strain>
    </source>
</reference>
<sequence>MKTGREYIRYSSDGCAARQPEVIQFTVYEGGLSALDSDGASSVQKPQSKSQKVVHTQLAIRMASIIAVILIAAVMFIDSTAAWQRSTGFDSIQTTEIYVQPGESLWSIAASHGVEGHSTKDVASYISNKNNLSDSMLTIGQKLTVPLVQ</sequence>
<keyword evidence="1" id="KW-0472">Membrane</keyword>
<dbReference type="CDD" id="cd00118">
    <property type="entry name" value="LysM"/>
    <property type="match status" value="1"/>
</dbReference>
<dbReference type="SMART" id="SM00257">
    <property type="entry name" value="LysM"/>
    <property type="match status" value="1"/>
</dbReference>
<dbReference type="Gene3D" id="3.10.350.10">
    <property type="entry name" value="LysM domain"/>
    <property type="match status" value="1"/>
</dbReference>
<keyword evidence="1" id="KW-1133">Transmembrane helix</keyword>
<dbReference type="InterPro" id="IPR018392">
    <property type="entry name" value="LysM"/>
</dbReference>
<dbReference type="PROSITE" id="PS51782">
    <property type="entry name" value="LYSM"/>
    <property type="match status" value="1"/>
</dbReference>
<dbReference type="RefSeq" id="WP_002563620.1">
    <property type="nucleotide sequence ID" value="NZ_FNSH01000001.1"/>
</dbReference>
<gene>
    <name evidence="3" type="ORF">SAMN04489746_0147</name>
</gene>
<name>A0AB38A4M5_9ACTN</name>
<accession>A0AB38A4M5</accession>
<evidence type="ECO:0000313" key="4">
    <source>
        <dbReference type="Proteomes" id="UP000183687"/>
    </source>
</evidence>
<evidence type="ECO:0000256" key="1">
    <source>
        <dbReference type="SAM" id="Phobius"/>
    </source>
</evidence>
<dbReference type="AlphaFoldDB" id="A0AB38A4M5"/>